<dbReference type="PATRIC" id="fig|1656095.3.peg.1213"/>
<dbReference type="Gene3D" id="3.40.50.10490">
    <property type="entry name" value="Glucose-6-phosphate isomerase like protein, domain 1"/>
    <property type="match status" value="2"/>
</dbReference>
<dbReference type="GO" id="GO:0006002">
    <property type="term" value="P:fructose 6-phosphate metabolic process"/>
    <property type="evidence" value="ECO:0007669"/>
    <property type="project" value="TreeGrafter"/>
</dbReference>
<dbReference type="InterPro" id="IPR046348">
    <property type="entry name" value="SIS_dom_sf"/>
</dbReference>
<feature type="domain" description="SIS" evidence="1">
    <location>
        <begin position="35"/>
        <end position="172"/>
    </location>
</feature>
<gene>
    <name evidence="2" type="ORF">ACH50_10930</name>
</gene>
<dbReference type="STRING" id="1121863.GCA_000621185_02251"/>
<accession>A0A0J8VQ99</accession>
<dbReference type="EMBL" id="LFEJ01000014">
    <property type="protein sequence ID" value="KMV34655.1"/>
    <property type="molecule type" value="Genomic_DNA"/>
</dbReference>
<dbReference type="PROSITE" id="PS51464">
    <property type="entry name" value="SIS"/>
    <property type="match status" value="1"/>
</dbReference>
<comment type="caution">
    <text evidence="2">The sequence shown here is derived from an EMBL/GenBank/DDBJ whole genome shotgun (WGS) entry which is preliminary data.</text>
</comment>
<dbReference type="OrthoDB" id="9782098at2"/>
<dbReference type="AlphaFoldDB" id="A0A0J8VQ99"/>
<organism evidence="2 3">
    <name type="scientific">Franconibacter pulveris</name>
    <dbReference type="NCBI Taxonomy" id="435910"/>
    <lineage>
        <taxon>Bacteria</taxon>
        <taxon>Pseudomonadati</taxon>
        <taxon>Pseudomonadota</taxon>
        <taxon>Gammaproteobacteria</taxon>
        <taxon>Enterobacterales</taxon>
        <taxon>Enterobacteriaceae</taxon>
        <taxon>Franconibacter</taxon>
    </lineage>
</organism>
<keyword evidence="3" id="KW-1185">Reference proteome</keyword>
<dbReference type="PANTHER" id="PTHR10937">
    <property type="entry name" value="GLUCOSAMINE--FRUCTOSE-6-PHOSPHATE AMINOTRANSFERASE, ISOMERIZING"/>
    <property type="match status" value="1"/>
</dbReference>
<evidence type="ECO:0000259" key="1">
    <source>
        <dbReference type="PROSITE" id="PS51464"/>
    </source>
</evidence>
<dbReference type="SUPFAM" id="SSF53697">
    <property type="entry name" value="SIS domain"/>
    <property type="match status" value="1"/>
</dbReference>
<evidence type="ECO:0000313" key="3">
    <source>
        <dbReference type="Proteomes" id="UP000037315"/>
    </source>
</evidence>
<protein>
    <recommendedName>
        <fullName evidence="1">SIS domain-containing protein</fullName>
    </recommendedName>
</protein>
<evidence type="ECO:0000313" key="2">
    <source>
        <dbReference type="EMBL" id="KMV34655.1"/>
    </source>
</evidence>
<dbReference type="GO" id="GO:0004360">
    <property type="term" value="F:glutamine-fructose-6-phosphate transaminase (isomerizing) activity"/>
    <property type="evidence" value="ECO:0007669"/>
    <property type="project" value="TreeGrafter"/>
</dbReference>
<name>A0A0J8VQ99_9ENTR</name>
<dbReference type="InterPro" id="IPR001347">
    <property type="entry name" value="SIS_dom"/>
</dbReference>
<dbReference type="Proteomes" id="UP000037315">
    <property type="component" value="Unassembled WGS sequence"/>
</dbReference>
<proteinExistence type="predicted"/>
<reference evidence="2 3" key="1">
    <citation type="submission" date="2015-06" db="EMBL/GenBank/DDBJ databases">
        <title>Genome sequencing of Cronobacter sp. strain DJ34 isolated from petroleum contaminated sludge of Duliajan Oil Fields, Assam, India.</title>
        <authorList>
            <person name="Pal S."/>
            <person name="Banerjee T.D."/>
            <person name="Roy A."/>
            <person name="Sar P."/>
            <person name="Kazy S.K."/>
        </authorList>
    </citation>
    <scope>NUCLEOTIDE SEQUENCE [LARGE SCALE GENOMIC DNA]</scope>
    <source>
        <strain evidence="2 3">DJ34</strain>
    </source>
</reference>
<dbReference type="GO" id="GO:0006047">
    <property type="term" value="P:UDP-N-acetylglucosamine metabolic process"/>
    <property type="evidence" value="ECO:0007669"/>
    <property type="project" value="TreeGrafter"/>
</dbReference>
<dbReference type="GO" id="GO:0097367">
    <property type="term" value="F:carbohydrate derivative binding"/>
    <property type="evidence" value="ECO:0007669"/>
    <property type="project" value="InterPro"/>
</dbReference>
<dbReference type="PANTHER" id="PTHR10937:SF14">
    <property type="entry name" value="FRUCTOSELYSINE 6-PHOSPHATE DEGLYCASE"/>
    <property type="match status" value="1"/>
</dbReference>
<dbReference type="RefSeq" id="WP_024559995.1">
    <property type="nucleotide sequence ID" value="NZ_LFEJ01000014.1"/>
</dbReference>
<sequence length="345" mass="37213">MTQNTTASLPLRPLEADFIPTLEKVLAQKNAIAGIAEAVASRPLKDIYFVGCGGSFSSSVHAHALLCRHSKTLQAWNLNAAEFMALPPARLGASSLVILSSHSGATPETAQAADFAKSYGAYVVSLSQELNTPLANTADTALVYHSPRTVTPGKQLLLLQLVIELLERVDNVDVSAWRAALPALPAALQQYLDKQEAVGDAIAKSIAKGGDIYVTAAGANYGAAYTLSYCYLMEMQWRNATPVLAGDFCHGPFEMILPGAHLVVFHADDDSRAMTQRAIDFARRYTENVHVFDAAGFTLPGAAPEVKARFAAIALGLMGTRLADHLEHHTGHSLDDRRYMYKVEY</sequence>
<dbReference type="Pfam" id="PF01380">
    <property type="entry name" value="SIS"/>
    <property type="match status" value="1"/>
</dbReference>
<dbReference type="GO" id="GO:0006487">
    <property type="term" value="P:protein N-linked glycosylation"/>
    <property type="evidence" value="ECO:0007669"/>
    <property type="project" value="TreeGrafter"/>
</dbReference>